<dbReference type="SUPFAM" id="SSF51735">
    <property type="entry name" value="NAD(P)-binding Rossmann-fold domains"/>
    <property type="match status" value="1"/>
</dbReference>
<protein>
    <recommendedName>
        <fullName evidence="5">cinnamyl-alcohol dehydrogenase</fullName>
        <ecNumber evidence="5">1.1.1.195</ecNumber>
    </recommendedName>
</protein>
<dbReference type="EC" id="1.1.1.195" evidence="5"/>
<dbReference type="SUPFAM" id="SSF50129">
    <property type="entry name" value="GroES-like"/>
    <property type="match status" value="1"/>
</dbReference>
<comment type="cofactor">
    <cofactor evidence="1">
        <name>Zn(2+)</name>
        <dbReference type="ChEBI" id="CHEBI:29105"/>
    </cofactor>
</comment>
<evidence type="ECO:0000256" key="3">
    <source>
        <dbReference type="ARBA" id="ARBA00008072"/>
    </source>
</evidence>
<keyword evidence="9" id="KW-0560">Oxidoreductase</keyword>
<dbReference type="FunFam" id="3.90.180.10:FF:000004">
    <property type="entry name" value="probable cinnamyl alcohol dehydrogenase"/>
    <property type="match status" value="1"/>
</dbReference>
<keyword evidence="7" id="KW-0438">Lignin biosynthesis</keyword>
<comment type="catalytic activity">
    <reaction evidence="11">
        <text>(E)-sinapyl alcohol + NADP(+) = (E)-sinapaldehyde + NADPH + H(+)</text>
        <dbReference type="Rhea" id="RHEA:45704"/>
        <dbReference type="ChEBI" id="CHEBI:15378"/>
        <dbReference type="ChEBI" id="CHEBI:27949"/>
        <dbReference type="ChEBI" id="CHEBI:57783"/>
        <dbReference type="ChEBI" id="CHEBI:58349"/>
        <dbReference type="ChEBI" id="CHEBI:64557"/>
        <dbReference type="EC" id="1.1.1.195"/>
    </reaction>
    <physiologicalReaction direction="right-to-left" evidence="11">
        <dbReference type="Rhea" id="RHEA:45706"/>
    </physiologicalReaction>
</comment>
<accession>A0A8J5FYH7</accession>
<dbReference type="GO" id="GO:0046872">
    <property type="term" value="F:metal ion binding"/>
    <property type="evidence" value="ECO:0007669"/>
    <property type="project" value="UniProtKB-KW"/>
</dbReference>
<dbReference type="Gene3D" id="3.40.50.720">
    <property type="entry name" value="NAD(P)-binding Rossmann-like Domain"/>
    <property type="match status" value="1"/>
</dbReference>
<comment type="pathway">
    <text evidence="2">Aromatic compound metabolism; phenylpropanoid biosynthesis.</text>
</comment>
<reference evidence="16 17" key="1">
    <citation type="submission" date="2020-08" db="EMBL/GenBank/DDBJ databases">
        <title>Plant Genome Project.</title>
        <authorList>
            <person name="Zhang R.-G."/>
        </authorList>
    </citation>
    <scope>NUCLEOTIDE SEQUENCE [LARGE SCALE GENOMIC DNA]</scope>
    <source>
        <tissue evidence="16">Rhizome</tissue>
    </source>
</reference>
<dbReference type="CDD" id="cd05283">
    <property type="entry name" value="CAD1"/>
    <property type="match status" value="1"/>
</dbReference>
<dbReference type="InterPro" id="IPR011032">
    <property type="entry name" value="GroES-like_sf"/>
</dbReference>
<proteinExistence type="inferred from homology"/>
<dbReference type="InterPro" id="IPR013149">
    <property type="entry name" value="ADH-like_C"/>
</dbReference>
<comment type="catalytic activity">
    <reaction evidence="12">
        <text>(E)-caffeyl alcohol + NADP(+) = (E)-caffeyl aldehyde + NADPH + H(+)</text>
        <dbReference type="Rhea" id="RHEA:45728"/>
        <dbReference type="ChEBI" id="CHEBI:15378"/>
        <dbReference type="ChEBI" id="CHEBI:28323"/>
        <dbReference type="ChEBI" id="CHEBI:31334"/>
        <dbReference type="ChEBI" id="CHEBI:57783"/>
        <dbReference type="ChEBI" id="CHEBI:58349"/>
    </reaction>
    <physiologicalReaction direction="right-to-left" evidence="12">
        <dbReference type="Rhea" id="RHEA:45730"/>
    </physiologicalReaction>
</comment>
<comment type="similarity">
    <text evidence="3">Belongs to the zinc-containing alcohol dehydrogenase family.</text>
</comment>
<evidence type="ECO:0000256" key="6">
    <source>
        <dbReference type="ARBA" id="ARBA00022723"/>
    </source>
</evidence>
<evidence type="ECO:0000313" key="17">
    <source>
        <dbReference type="Proteomes" id="UP000734854"/>
    </source>
</evidence>
<dbReference type="AlphaFoldDB" id="A0A8J5FYH7"/>
<dbReference type="InterPro" id="IPR036291">
    <property type="entry name" value="NAD(P)-bd_dom_sf"/>
</dbReference>
<evidence type="ECO:0000256" key="9">
    <source>
        <dbReference type="ARBA" id="ARBA00023002"/>
    </source>
</evidence>
<keyword evidence="17" id="KW-1185">Reference proteome</keyword>
<evidence type="ECO:0000256" key="8">
    <source>
        <dbReference type="ARBA" id="ARBA00022833"/>
    </source>
</evidence>
<gene>
    <name evidence="16" type="ORF">ZIOFF_042322</name>
</gene>
<evidence type="ECO:0000256" key="11">
    <source>
        <dbReference type="ARBA" id="ARBA00048379"/>
    </source>
</evidence>
<dbReference type="FunFam" id="3.40.50.720:FF:000022">
    <property type="entry name" value="Cinnamyl alcohol dehydrogenase"/>
    <property type="match status" value="1"/>
</dbReference>
<organism evidence="16 17">
    <name type="scientific">Zingiber officinale</name>
    <name type="common">Ginger</name>
    <name type="synonym">Amomum zingiber</name>
    <dbReference type="NCBI Taxonomy" id="94328"/>
    <lineage>
        <taxon>Eukaryota</taxon>
        <taxon>Viridiplantae</taxon>
        <taxon>Streptophyta</taxon>
        <taxon>Embryophyta</taxon>
        <taxon>Tracheophyta</taxon>
        <taxon>Spermatophyta</taxon>
        <taxon>Magnoliopsida</taxon>
        <taxon>Liliopsida</taxon>
        <taxon>Zingiberales</taxon>
        <taxon>Zingiberaceae</taxon>
        <taxon>Zingiber</taxon>
    </lineage>
</organism>
<dbReference type="EMBL" id="JACMSC010000012">
    <property type="protein sequence ID" value="KAG6494564.1"/>
    <property type="molecule type" value="Genomic_DNA"/>
</dbReference>
<name>A0A8J5FYH7_ZINOF</name>
<dbReference type="InterPro" id="IPR020843">
    <property type="entry name" value="ER"/>
</dbReference>
<evidence type="ECO:0000313" key="16">
    <source>
        <dbReference type="EMBL" id="KAG6494564.1"/>
    </source>
</evidence>
<evidence type="ECO:0000256" key="1">
    <source>
        <dbReference type="ARBA" id="ARBA00001947"/>
    </source>
</evidence>
<feature type="domain" description="Enoyl reductase (ER)" evidence="15">
    <location>
        <begin position="213"/>
        <end position="545"/>
    </location>
</feature>
<dbReference type="Gene3D" id="3.90.180.10">
    <property type="entry name" value="Medium-chain alcohol dehydrogenases, catalytic domain"/>
    <property type="match status" value="1"/>
</dbReference>
<evidence type="ECO:0000256" key="13">
    <source>
        <dbReference type="ARBA" id="ARBA00049311"/>
    </source>
</evidence>
<dbReference type="GO" id="GO:0009809">
    <property type="term" value="P:lignin biosynthetic process"/>
    <property type="evidence" value="ECO:0007669"/>
    <property type="project" value="UniProtKB-KW"/>
</dbReference>
<dbReference type="SMART" id="SM00829">
    <property type="entry name" value="PKS_ER"/>
    <property type="match status" value="1"/>
</dbReference>
<evidence type="ECO:0000256" key="14">
    <source>
        <dbReference type="ARBA" id="ARBA00049332"/>
    </source>
</evidence>
<comment type="subunit">
    <text evidence="4">Homodimer.</text>
</comment>
<keyword evidence="8" id="KW-0862">Zinc</keyword>
<evidence type="ECO:0000256" key="5">
    <source>
        <dbReference type="ARBA" id="ARBA00013171"/>
    </source>
</evidence>
<evidence type="ECO:0000256" key="2">
    <source>
        <dbReference type="ARBA" id="ARBA00004928"/>
    </source>
</evidence>
<dbReference type="Pfam" id="PF00107">
    <property type="entry name" value="ADH_zinc_N"/>
    <property type="match status" value="1"/>
</dbReference>
<dbReference type="FunFam" id="3.90.180.10:FF:000100">
    <property type="entry name" value="Putative cinnamyl alcohol dehydrogenase 6"/>
    <property type="match status" value="1"/>
</dbReference>
<dbReference type="PANTHER" id="PTHR42683">
    <property type="entry name" value="ALDEHYDE REDUCTASE"/>
    <property type="match status" value="1"/>
</dbReference>
<dbReference type="GO" id="GO:0045551">
    <property type="term" value="F:cinnamyl-alcohol dehydrogenase activity"/>
    <property type="evidence" value="ECO:0007669"/>
    <property type="project" value="UniProtKB-EC"/>
</dbReference>
<dbReference type="Proteomes" id="UP000734854">
    <property type="component" value="Unassembled WGS sequence"/>
</dbReference>
<keyword evidence="6" id="KW-0479">Metal-binding</keyword>
<sequence>MRGKMKLPLEGRETAKGHHNDLYNHQLLQMEAWEEIAPNCQRSNFLSKNKNLCGQHQVVQQMFPQPGQLILLKLDSNRGEETCCRRRFEEDLQEKFVAVDEEGEAGEICGCCRFEEDEEEKSVAVGSKKTKRENLYVVAAAGSRKSVADCLRVCKRKREEKCRREMIAALQYSSNYSDRKKTMAELGNGKKQASPEEVHPRKAFGWASRDESGVLSPFAFSRRNTGADDVTIKILYCGICHSDLHYAKNEWSNTIYPVVPGRVSFPTGLLNAFRHEIAGVITEVGQNVQNFKVGEKVGVGCIVNSCRSCQNCNRDYENYCPRVILSYNSLDVDGTMNYGGYSNMIVVNQHFVIHFPENMPLDKGAPLLCAGITVYSPMKEHGLNVPGKHLGVVGLGGLGHVAVKFGKAFGMKVTVISTSPKKEKEAIERLGADAFLAAMGTMDGIINTVSADHSIMPLMMLLQTHGKMIMVGAPEKPLQLSTFALIFGGKSLAGSGIGGIKGTQEMIDFAAKNNITADIELIPIDYLNEAMERLAKADVRYRFVIDIGNSLTEA</sequence>
<evidence type="ECO:0000256" key="4">
    <source>
        <dbReference type="ARBA" id="ARBA00011738"/>
    </source>
</evidence>
<evidence type="ECO:0000256" key="10">
    <source>
        <dbReference type="ARBA" id="ARBA00047329"/>
    </source>
</evidence>
<comment type="caution">
    <text evidence="16">The sequence shown here is derived from an EMBL/GenBank/DDBJ whole genome shotgun (WGS) entry which is preliminary data.</text>
</comment>
<evidence type="ECO:0000256" key="12">
    <source>
        <dbReference type="ARBA" id="ARBA00049226"/>
    </source>
</evidence>
<evidence type="ECO:0000256" key="7">
    <source>
        <dbReference type="ARBA" id="ARBA00022733"/>
    </source>
</evidence>
<dbReference type="Pfam" id="PF08240">
    <property type="entry name" value="ADH_N"/>
    <property type="match status" value="1"/>
</dbReference>
<comment type="catalytic activity">
    <reaction evidence="10">
        <text>(E)-4-coumaroyl alcohol + NADP(+) = (E)-4-coumaraldehyde + NADPH + H(+)</text>
        <dbReference type="Rhea" id="RHEA:45724"/>
        <dbReference type="ChEBI" id="CHEBI:15378"/>
        <dbReference type="ChEBI" id="CHEBI:28353"/>
        <dbReference type="ChEBI" id="CHEBI:57783"/>
        <dbReference type="ChEBI" id="CHEBI:58349"/>
        <dbReference type="ChEBI" id="CHEBI:64555"/>
        <dbReference type="EC" id="1.1.1.195"/>
    </reaction>
    <physiologicalReaction direction="right-to-left" evidence="10">
        <dbReference type="Rhea" id="RHEA:45726"/>
    </physiologicalReaction>
</comment>
<comment type="catalytic activity">
    <reaction evidence="13">
        <text>(E)-coniferol + NADP(+) = (E)-coniferaldehyde + NADPH + H(+)</text>
        <dbReference type="Rhea" id="RHEA:22444"/>
        <dbReference type="ChEBI" id="CHEBI:15378"/>
        <dbReference type="ChEBI" id="CHEBI:16547"/>
        <dbReference type="ChEBI" id="CHEBI:17745"/>
        <dbReference type="ChEBI" id="CHEBI:57783"/>
        <dbReference type="ChEBI" id="CHEBI:58349"/>
        <dbReference type="EC" id="1.1.1.195"/>
    </reaction>
    <physiologicalReaction direction="right-to-left" evidence="13">
        <dbReference type="Rhea" id="RHEA:22446"/>
    </physiologicalReaction>
</comment>
<comment type="catalytic activity">
    <reaction evidence="14">
        <text>(E)-cinnamyl alcohol + NADP(+) = (E)-cinnamaldehyde + NADPH + H(+)</text>
        <dbReference type="Rhea" id="RHEA:10392"/>
        <dbReference type="ChEBI" id="CHEBI:15378"/>
        <dbReference type="ChEBI" id="CHEBI:16731"/>
        <dbReference type="ChEBI" id="CHEBI:33227"/>
        <dbReference type="ChEBI" id="CHEBI:57783"/>
        <dbReference type="ChEBI" id="CHEBI:58349"/>
        <dbReference type="EC" id="1.1.1.195"/>
    </reaction>
    <physiologicalReaction direction="right-to-left" evidence="14">
        <dbReference type="Rhea" id="RHEA:10394"/>
    </physiologicalReaction>
</comment>
<dbReference type="InterPro" id="IPR047109">
    <property type="entry name" value="CAD-like"/>
</dbReference>
<evidence type="ECO:0000259" key="15">
    <source>
        <dbReference type="SMART" id="SM00829"/>
    </source>
</evidence>
<dbReference type="InterPro" id="IPR013154">
    <property type="entry name" value="ADH-like_N"/>
</dbReference>